<dbReference type="Gene3D" id="1.10.3480.10">
    <property type="entry name" value="TorD-like"/>
    <property type="match status" value="1"/>
</dbReference>
<dbReference type="AlphaFoldDB" id="A0A4U7BME8"/>
<name>A0A4U7BME8_9BACT</name>
<keyword evidence="3" id="KW-1185">Reference proteome</keyword>
<dbReference type="Pfam" id="PF02613">
    <property type="entry name" value="Nitrate_red_del"/>
    <property type="match status" value="1"/>
</dbReference>
<dbReference type="SUPFAM" id="SSF89155">
    <property type="entry name" value="TorD-like"/>
    <property type="match status" value="1"/>
</dbReference>
<dbReference type="EMBL" id="NXMA01000002">
    <property type="protein sequence ID" value="TKX32909.1"/>
    <property type="molecule type" value="Genomic_DNA"/>
</dbReference>
<dbReference type="InterPro" id="IPR036411">
    <property type="entry name" value="TorD-like_sf"/>
</dbReference>
<protein>
    <recommendedName>
        <fullName evidence="4">Formate dehydrogenase-specific chaperone</fullName>
    </recommendedName>
</protein>
<organism evidence="2 3">
    <name type="scientific">Campylobacter aviculae</name>
    <dbReference type="NCBI Taxonomy" id="2510190"/>
    <lineage>
        <taxon>Bacteria</taxon>
        <taxon>Pseudomonadati</taxon>
        <taxon>Campylobacterota</taxon>
        <taxon>Epsilonproteobacteria</taxon>
        <taxon>Campylobacterales</taxon>
        <taxon>Campylobacteraceae</taxon>
        <taxon>Campylobacter</taxon>
    </lineage>
</organism>
<dbReference type="PANTHER" id="PTHR34227:SF1">
    <property type="entry name" value="DIMETHYL SULFOXIDE REDUCTASE CHAPERONE-RELATED"/>
    <property type="match status" value="1"/>
</dbReference>
<evidence type="ECO:0000313" key="2">
    <source>
        <dbReference type="EMBL" id="TKX32909.1"/>
    </source>
</evidence>
<proteinExistence type="predicted"/>
<dbReference type="InterPro" id="IPR020945">
    <property type="entry name" value="DMSO/NO3_reduct_chaperone"/>
</dbReference>
<comment type="caution">
    <text evidence="2">The sequence shown here is derived from an EMBL/GenBank/DDBJ whole genome shotgun (WGS) entry which is preliminary data.</text>
</comment>
<evidence type="ECO:0000313" key="3">
    <source>
        <dbReference type="Proteomes" id="UP000310353"/>
    </source>
</evidence>
<dbReference type="PANTHER" id="PTHR34227">
    <property type="entry name" value="CHAPERONE PROTEIN YCDY"/>
    <property type="match status" value="1"/>
</dbReference>
<sequence length="227" mass="27125">MNLEQLRLARSLYYQFFGDLFVFSYSKQHLDSLYRCLEVMKENLFDEDLLDSFDLLLQNSQKNLELFFKEYEELFLSLKSAIPMTFSYLEEGFENSKALLCVREILSKSILRRNEMKFKESEDNVGFCFLLMSEFLKLKEDDLAKELFQKLIHQNIDEFITLILEHKKAYLYKEIAKILATFIEFERSCFDLGKVLKTTSKKVQNDLSRSEILRRETNKKRRMNAKS</sequence>
<keyword evidence="1" id="KW-0143">Chaperone</keyword>
<evidence type="ECO:0008006" key="4">
    <source>
        <dbReference type="Google" id="ProtNLM"/>
    </source>
</evidence>
<evidence type="ECO:0000256" key="1">
    <source>
        <dbReference type="ARBA" id="ARBA00023186"/>
    </source>
</evidence>
<dbReference type="Proteomes" id="UP000310353">
    <property type="component" value="Unassembled WGS sequence"/>
</dbReference>
<reference evidence="2 3" key="1">
    <citation type="submission" date="2018-05" db="EMBL/GenBank/DDBJ databases">
        <title>Novel Campyloabacter and Helicobacter Species and Strains.</title>
        <authorList>
            <person name="Mannion A.J."/>
            <person name="Shen Z."/>
            <person name="Fox J.G."/>
        </authorList>
    </citation>
    <scope>NUCLEOTIDE SEQUENCE [LARGE SCALE GENOMIC DNA]</scope>
    <source>
        <strain evidence="3">MIT17-670</strain>
    </source>
</reference>
<dbReference type="OrthoDB" id="5321442at2"/>
<dbReference type="RefSeq" id="WP_137621610.1">
    <property type="nucleotide sequence ID" value="NZ_NXMA01000002.1"/>
</dbReference>
<dbReference type="InterPro" id="IPR050289">
    <property type="entry name" value="TorD/DmsD_chaperones"/>
</dbReference>
<gene>
    <name evidence="2" type="ORF">CQA76_01070</name>
</gene>
<accession>A0A4U7BME8</accession>